<evidence type="ECO:0000256" key="4">
    <source>
        <dbReference type="ARBA" id="ARBA00022556"/>
    </source>
</evidence>
<gene>
    <name evidence="10" type="primary">lpxH</name>
    <name evidence="12" type="ORF">E3983_07740</name>
</gene>
<keyword evidence="6 10" id="KW-0378">Hydrolase</keyword>
<feature type="domain" description="Calcineurin-like phosphoesterase" evidence="11">
    <location>
        <begin position="5"/>
        <end position="199"/>
    </location>
</feature>
<dbReference type="Gene3D" id="3.60.21.10">
    <property type="match status" value="1"/>
</dbReference>
<feature type="binding site" evidence="10">
    <location>
        <position position="43"/>
    </location>
    <ligand>
        <name>Mn(2+)</name>
        <dbReference type="ChEBI" id="CHEBI:29035"/>
        <label>2</label>
    </ligand>
</feature>
<sequence length="244" mass="29007">MIAAVFISDLHLSPDEPDISRRFDHFLLWAQQHCVKTIYILGDFFHAWPGDDGIDEWCKEIAKKIKSLSSKGILFYYMHGNRDFLLGEQFAKLAGWTMFDEPALIDCGEEKVMLAHGDGYCTQDVHHQRFRRLTRNRWFKRFFLFLPYFLRIRLVKAVRQRSQSNRKPIEAMDVVEEAFLSHMQQISVNTLIHGHTHKPGVHQYEKNNRLYRRYVLSDWDDRPQLLCYDKSKGFYFNQLSLEAE</sequence>
<keyword evidence="7 10" id="KW-0443">Lipid metabolism</keyword>
<evidence type="ECO:0000256" key="6">
    <source>
        <dbReference type="ARBA" id="ARBA00022801"/>
    </source>
</evidence>
<dbReference type="EC" id="3.6.1.54" evidence="10"/>
<keyword evidence="4 10" id="KW-0441">Lipid A biosynthesis</keyword>
<reference evidence="12 13" key="1">
    <citation type="submission" date="2019-03" db="EMBL/GenBank/DDBJ databases">
        <title>Diverse conjugative elements silence natural transformation in Legionella species.</title>
        <authorList>
            <person name="Durieux I."/>
            <person name="Ginevra C."/>
            <person name="Attaiech L."/>
            <person name="Picq K."/>
            <person name="Juan P.A."/>
            <person name="Jarraud S."/>
            <person name="Charpentier X."/>
        </authorList>
    </citation>
    <scope>NUCLEOTIDE SEQUENCE [LARGE SCALE GENOMIC DNA]</scope>
    <source>
        <strain evidence="12 13">HL-0427-4011</strain>
    </source>
</reference>
<dbReference type="AlphaFoldDB" id="A0AAX1EGR8"/>
<feature type="binding site" evidence="10">
    <location>
        <position position="43"/>
    </location>
    <ligand>
        <name>Mn(2+)</name>
        <dbReference type="ChEBI" id="CHEBI:29035"/>
        <label>1</label>
    </ligand>
</feature>
<dbReference type="PANTHER" id="PTHR34990">
    <property type="entry name" value="UDP-2,3-DIACYLGLUCOSAMINE HYDROLASE-RELATED"/>
    <property type="match status" value="1"/>
</dbReference>
<keyword evidence="5 10" id="KW-0479">Metal-binding</keyword>
<comment type="pathway">
    <text evidence="10">Glycolipid biosynthesis; lipid IV(A) biosynthesis; lipid IV(A) from (3R)-3-hydroxytetradecanoyl-[acyl-carrier-protein] and UDP-N-acetyl-alpha-D-glucosamine: step 4/6.</text>
</comment>
<evidence type="ECO:0000256" key="7">
    <source>
        <dbReference type="ARBA" id="ARBA00023098"/>
    </source>
</evidence>
<dbReference type="PANTHER" id="PTHR34990:SF1">
    <property type="entry name" value="UDP-2,3-DIACYLGLUCOSAMINE HYDROLASE"/>
    <property type="match status" value="1"/>
</dbReference>
<feature type="binding site" evidence="10">
    <location>
        <position position="116"/>
    </location>
    <ligand>
        <name>Mn(2+)</name>
        <dbReference type="ChEBI" id="CHEBI:29035"/>
        <label>2</label>
    </ligand>
</feature>
<dbReference type="CDD" id="cd07398">
    <property type="entry name" value="MPP_YbbF-LpxH"/>
    <property type="match status" value="1"/>
</dbReference>
<feature type="binding site" evidence="10">
    <location>
        <position position="195"/>
    </location>
    <ligand>
        <name>substrate</name>
    </ligand>
</feature>
<dbReference type="InterPro" id="IPR010138">
    <property type="entry name" value="UDP-diacylglucosamine_Hdrlase"/>
</dbReference>
<dbReference type="NCBIfam" id="NF003743">
    <property type="entry name" value="PRK05340.1"/>
    <property type="match status" value="1"/>
</dbReference>
<accession>A0AAX1EGR8</accession>
<keyword evidence="2 10" id="KW-0444">Lipid biosynthesis</keyword>
<dbReference type="SUPFAM" id="SSF56300">
    <property type="entry name" value="Metallo-dependent phosphatases"/>
    <property type="match status" value="1"/>
</dbReference>
<dbReference type="EMBL" id="CP038254">
    <property type="protein sequence ID" value="QBR84263.1"/>
    <property type="molecule type" value="Genomic_DNA"/>
</dbReference>
<dbReference type="GO" id="GO:0019897">
    <property type="term" value="C:extrinsic component of plasma membrane"/>
    <property type="evidence" value="ECO:0007669"/>
    <property type="project" value="UniProtKB-UniRule"/>
</dbReference>
<comment type="cofactor">
    <cofactor evidence="10">
        <name>Mn(2+)</name>
        <dbReference type="ChEBI" id="CHEBI:29035"/>
    </cofactor>
    <text evidence="10">Binds 2 Mn(2+) ions per subunit in a binuclear metal center.</text>
</comment>
<comment type="function">
    <text evidence="10">Hydrolyzes the pyrophosphate bond of UDP-2,3-diacylglucosamine to yield 2,3-diacylglucosamine 1-phosphate (lipid X) and UMP by catalyzing the attack of water at the alpha-P atom. Involved in the biosynthesis of lipid A, a phosphorylated glycolipid that anchors the lipopolysaccharide to the outer membrane of the cell.</text>
</comment>
<dbReference type="RefSeq" id="WP_135060508.1">
    <property type="nucleotide sequence ID" value="NZ_CP038254.1"/>
</dbReference>
<feature type="binding site" evidence="10">
    <location>
        <position position="124"/>
    </location>
    <ligand>
        <name>substrate</name>
    </ligand>
</feature>
<dbReference type="InterPro" id="IPR004843">
    <property type="entry name" value="Calcineurin-like_PHP"/>
</dbReference>
<feature type="binding site" evidence="10">
    <location>
        <position position="165"/>
    </location>
    <ligand>
        <name>substrate</name>
    </ligand>
</feature>
<dbReference type="InterPro" id="IPR043461">
    <property type="entry name" value="LpxH-like"/>
</dbReference>
<evidence type="ECO:0000256" key="1">
    <source>
        <dbReference type="ARBA" id="ARBA00022475"/>
    </source>
</evidence>
<dbReference type="GO" id="GO:0030145">
    <property type="term" value="F:manganese ion binding"/>
    <property type="evidence" value="ECO:0007669"/>
    <property type="project" value="UniProtKB-UniRule"/>
</dbReference>
<dbReference type="NCBIfam" id="TIGR01854">
    <property type="entry name" value="lipid_A_lpxH"/>
    <property type="match status" value="1"/>
</dbReference>
<feature type="binding site" evidence="10">
    <location>
        <position position="81"/>
    </location>
    <ligand>
        <name>Mn(2+)</name>
        <dbReference type="ChEBI" id="CHEBI:29035"/>
        <label>2</label>
    </ligand>
</feature>
<proteinExistence type="inferred from homology"/>
<evidence type="ECO:0000256" key="9">
    <source>
        <dbReference type="ARBA" id="ARBA00023211"/>
    </source>
</evidence>
<organism evidence="12 13">
    <name type="scientific">Legionella israelensis</name>
    <dbReference type="NCBI Taxonomy" id="454"/>
    <lineage>
        <taxon>Bacteria</taxon>
        <taxon>Pseudomonadati</taxon>
        <taxon>Pseudomonadota</taxon>
        <taxon>Gammaproteobacteria</taxon>
        <taxon>Legionellales</taxon>
        <taxon>Legionellaceae</taxon>
        <taxon>Legionella</taxon>
    </lineage>
</organism>
<dbReference type="GO" id="GO:0005737">
    <property type="term" value="C:cytoplasm"/>
    <property type="evidence" value="ECO:0007669"/>
    <property type="project" value="InterPro"/>
</dbReference>
<evidence type="ECO:0000256" key="10">
    <source>
        <dbReference type="HAMAP-Rule" id="MF_00575"/>
    </source>
</evidence>
<evidence type="ECO:0000256" key="8">
    <source>
        <dbReference type="ARBA" id="ARBA00023136"/>
    </source>
</evidence>
<feature type="binding site" evidence="10">
    <location>
        <position position="9"/>
    </location>
    <ligand>
        <name>Mn(2+)</name>
        <dbReference type="ChEBI" id="CHEBI:29035"/>
        <label>1</label>
    </ligand>
</feature>
<evidence type="ECO:0000259" key="11">
    <source>
        <dbReference type="Pfam" id="PF00149"/>
    </source>
</evidence>
<feature type="binding site" evidence="10">
    <location>
        <position position="11"/>
    </location>
    <ligand>
        <name>Mn(2+)</name>
        <dbReference type="ChEBI" id="CHEBI:29035"/>
        <label>1</label>
    </ligand>
</feature>
<dbReference type="InterPro" id="IPR029052">
    <property type="entry name" value="Metallo-depent_PP-like"/>
</dbReference>
<comment type="similarity">
    <text evidence="10">Belongs to the LpxH family.</text>
</comment>
<dbReference type="Pfam" id="PF00149">
    <property type="entry name" value="Metallophos"/>
    <property type="match status" value="1"/>
</dbReference>
<evidence type="ECO:0000313" key="13">
    <source>
        <dbReference type="Proteomes" id="UP000295517"/>
    </source>
</evidence>
<keyword evidence="1 10" id="KW-1003">Cell membrane</keyword>
<keyword evidence="3 10" id="KW-0997">Cell inner membrane</keyword>
<comment type="subcellular location">
    <subcellularLocation>
        <location evidence="10">Cell inner membrane</location>
        <topology evidence="10">Peripheral membrane protein</topology>
        <orientation evidence="10">Cytoplasmic side</orientation>
    </subcellularLocation>
</comment>
<keyword evidence="8 10" id="KW-0472">Membrane</keyword>
<feature type="binding site" evidence="10">
    <location>
        <position position="195"/>
    </location>
    <ligand>
        <name>Mn(2+)</name>
        <dbReference type="ChEBI" id="CHEBI:29035"/>
        <label>2</label>
    </ligand>
</feature>
<dbReference type="GO" id="GO:0008758">
    <property type="term" value="F:UDP-2,3-diacylglucosamine hydrolase activity"/>
    <property type="evidence" value="ECO:0007669"/>
    <property type="project" value="UniProtKB-UniRule"/>
</dbReference>
<protein>
    <recommendedName>
        <fullName evidence="10">UDP-2,3-diacylglucosamine hydrolase</fullName>
        <ecNumber evidence="10">3.6.1.54</ecNumber>
    </recommendedName>
    <alternativeName>
        <fullName evidence="10">UDP-2,3-diacylglucosamine diphosphatase</fullName>
    </alternativeName>
</protein>
<dbReference type="GO" id="GO:0009245">
    <property type="term" value="P:lipid A biosynthetic process"/>
    <property type="evidence" value="ECO:0007669"/>
    <property type="project" value="UniProtKB-UniRule"/>
</dbReference>
<feature type="binding site" evidence="10">
    <location>
        <position position="197"/>
    </location>
    <ligand>
        <name>Mn(2+)</name>
        <dbReference type="ChEBI" id="CHEBI:29035"/>
        <label>1</label>
    </ligand>
</feature>
<comment type="caution">
    <text evidence="10">Lacks conserved residue(s) required for the propagation of feature annotation.</text>
</comment>
<evidence type="ECO:0000313" key="12">
    <source>
        <dbReference type="EMBL" id="QBR84263.1"/>
    </source>
</evidence>
<dbReference type="Proteomes" id="UP000295517">
    <property type="component" value="Chromosome"/>
</dbReference>
<dbReference type="HAMAP" id="MF_00575">
    <property type="entry name" value="LpxH"/>
    <property type="match status" value="1"/>
</dbReference>
<feature type="binding site" evidence="10">
    <location>
        <position position="162"/>
    </location>
    <ligand>
        <name>substrate</name>
    </ligand>
</feature>
<evidence type="ECO:0000256" key="2">
    <source>
        <dbReference type="ARBA" id="ARBA00022516"/>
    </source>
</evidence>
<name>A0AAX1EGR8_9GAMM</name>
<evidence type="ECO:0000256" key="5">
    <source>
        <dbReference type="ARBA" id="ARBA00022723"/>
    </source>
</evidence>
<keyword evidence="9 10" id="KW-0464">Manganese</keyword>
<evidence type="ECO:0000256" key="3">
    <source>
        <dbReference type="ARBA" id="ARBA00022519"/>
    </source>
</evidence>
<feature type="binding site" evidence="10">
    <location>
        <begin position="81"/>
        <end position="82"/>
    </location>
    <ligand>
        <name>substrate</name>
    </ligand>
</feature>
<comment type="catalytic activity">
    <reaction evidence="10">
        <text>UDP-2-N,3-O-bis[(3R)-3-hydroxytetradecanoyl]-alpha-D-glucosamine + H2O = 2-N,3-O-bis[(3R)-3-hydroxytetradecanoyl]-alpha-D-glucosaminyl 1-phosphate + UMP + 2 H(+)</text>
        <dbReference type="Rhea" id="RHEA:25213"/>
        <dbReference type="ChEBI" id="CHEBI:15377"/>
        <dbReference type="ChEBI" id="CHEBI:15378"/>
        <dbReference type="ChEBI" id="CHEBI:57865"/>
        <dbReference type="ChEBI" id="CHEBI:57957"/>
        <dbReference type="ChEBI" id="CHEBI:78847"/>
        <dbReference type="EC" id="3.6.1.54"/>
    </reaction>
</comment>